<keyword evidence="3" id="KW-1185">Reference proteome</keyword>
<evidence type="ECO:0000313" key="3">
    <source>
        <dbReference type="Proteomes" id="UP000516151"/>
    </source>
</evidence>
<gene>
    <name evidence="2" type="primary">188</name>
    <name evidence="2" type="ORF">SEA_FAUST_188</name>
</gene>
<organism evidence="2 3">
    <name type="scientific">Streptomyces phage Faust</name>
    <dbReference type="NCBI Taxonomy" id="2767565"/>
    <lineage>
        <taxon>Viruses</taxon>
        <taxon>Duplodnaviria</taxon>
        <taxon>Heunggongvirae</taxon>
        <taxon>Uroviricota</taxon>
        <taxon>Caudoviricetes</taxon>
        <taxon>Stanwilliamsviridae</taxon>
        <taxon>Loccivirinae</taxon>
        <taxon>Faustvirus</taxon>
        <taxon>Faustvirus faust</taxon>
    </lineage>
</organism>
<keyword evidence="1" id="KW-1133">Transmembrane helix</keyword>
<dbReference type="GeneID" id="77927483"/>
<evidence type="ECO:0000313" key="2">
    <source>
        <dbReference type="EMBL" id="QNN99260.1"/>
    </source>
</evidence>
<sequence length="64" mass="7248">MMVALWIVYAFLGVYALLLAWGFNTMDTQLRDISFKGAVVSILIGIFWLPALIILIIYLLASRK</sequence>
<keyword evidence="1" id="KW-0472">Membrane</keyword>
<proteinExistence type="predicted"/>
<dbReference type="RefSeq" id="YP_010651767.1">
    <property type="nucleotide sequence ID" value="NC_070783.1"/>
</dbReference>
<name>A0A7G9UZ05_9CAUD</name>
<protein>
    <submittedName>
        <fullName evidence="2">Membrane protein</fullName>
    </submittedName>
</protein>
<reference evidence="2 3" key="1">
    <citation type="submission" date="2020-06" db="EMBL/GenBank/DDBJ databases">
        <authorList>
            <person name="Arora M.N."/>
            <person name="Dalling M.T."/>
            <person name="Dawson S.P.M."/>
            <person name="Elia S.N."/>
            <person name="Burke B."/>
            <person name="Shaffer C.D."/>
            <person name="Weston-Hafer K.A."/>
            <person name="Garlena R.A."/>
            <person name="Russell D.A."/>
            <person name="Pope W.H."/>
            <person name="Jacobs-Sera D."/>
            <person name="Hatfull G.F."/>
        </authorList>
    </citation>
    <scope>NUCLEOTIDE SEQUENCE [LARGE SCALE GENOMIC DNA]</scope>
</reference>
<dbReference type="Proteomes" id="UP000516151">
    <property type="component" value="Segment"/>
</dbReference>
<keyword evidence="1" id="KW-0812">Transmembrane</keyword>
<dbReference type="KEGG" id="vg:77927483"/>
<evidence type="ECO:0000256" key="1">
    <source>
        <dbReference type="SAM" id="Phobius"/>
    </source>
</evidence>
<accession>A0A7G9UZ05</accession>
<feature type="transmembrane region" description="Helical" evidence="1">
    <location>
        <begin position="38"/>
        <end position="61"/>
    </location>
</feature>
<dbReference type="EMBL" id="MT684598">
    <property type="protein sequence ID" value="QNN99260.1"/>
    <property type="molecule type" value="Genomic_DNA"/>
</dbReference>